<dbReference type="SUPFAM" id="SSF51905">
    <property type="entry name" value="FAD/NAD(P)-binding domain"/>
    <property type="match status" value="2"/>
</dbReference>
<dbReference type="AlphaFoldDB" id="A0A0S4KMM1"/>
<keyword evidence="4" id="KW-0874">Quinone</keyword>
<comment type="catalytic activity">
    <reaction evidence="9">
        <text>n a quinone + n hydrogen sulfide + n H(+) = polysulfur(n-2) + n a quinol</text>
        <dbReference type="Rhea" id="RHEA:30239"/>
        <dbReference type="Rhea" id="RHEA-COMP:19475"/>
        <dbReference type="ChEBI" id="CHEBI:15378"/>
        <dbReference type="ChEBI" id="CHEBI:17909"/>
        <dbReference type="ChEBI" id="CHEBI:24646"/>
        <dbReference type="ChEBI" id="CHEBI:29919"/>
        <dbReference type="ChEBI" id="CHEBI:132124"/>
        <dbReference type="EC" id="1.8.5.4"/>
    </reaction>
</comment>
<comment type="subcellular location">
    <subcellularLocation>
        <location evidence="2">Membrane</location>
        <topology evidence="2">Peripheral membrane protein</topology>
    </subcellularLocation>
</comment>
<proteinExistence type="inferred from homology"/>
<dbReference type="GO" id="GO:0048038">
    <property type="term" value="F:quinone binding"/>
    <property type="evidence" value="ECO:0007669"/>
    <property type="project" value="UniProtKB-KW"/>
</dbReference>
<evidence type="ECO:0000256" key="9">
    <source>
        <dbReference type="ARBA" id="ARBA00050821"/>
    </source>
</evidence>
<evidence type="ECO:0000256" key="11">
    <source>
        <dbReference type="ARBA" id="ARBA00060891"/>
    </source>
</evidence>
<gene>
    <name evidence="16" type="primary">sqr</name>
    <name evidence="16" type="ORF">NITINOP_0717</name>
</gene>
<evidence type="ECO:0000256" key="2">
    <source>
        <dbReference type="ARBA" id="ARBA00004170"/>
    </source>
</evidence>
<dbReference type="PANTHER" id="PTHR43755">
    <property type="match status" value="1"/>
</dbReference>
<dbReference type="InterPro" id="IPR036188">
    <property type="entry name" value="FAD/NAD-bd_sf"/>
</dbReference>
<evidence type="ECO:0000256" key="13">
    <source>
        <dbReference type="ARBA" id="ARBA00071264"/>
    </source>
</evidence>
<comment type="function">
    <text evidence="10">Catalyzes the oxidation of hydrogen sulfide, with the help of a quinone. Consecutive reaction cycles lead to the accumulation of a polysulfide product on the active site Cys residues; these products are released when they exceed a critical length, typically as cyclooctasulfur.</text>
</comment>
<dbReference type="EC" id="1.8.5.4" evidence="12"/>
<sequence>MARVVIIGASIGGLPAAYEARALLDKKHKVTVISNVDFFHFVPSNPWVAVGWRTRKDISFSLGPVLEKKGIEFVNAAAERIEPEQNQVITSKGEVPYDYLIIATGPKLNFGAVPGLGPSGFTQSVCTVDHAEQAWGAYQSFLKDPGPVVIGAAQGASCFGPAYEMAFILDADLRKKKLRKKVPMYFVTPEPYIGHMGLAGVGRSRRLMEDECAEHAIKTIPNASIKEVRPGTMILEDGQEVPFRYSMMIPPFAGVDAVASTPGLCNPKGFVNIDAYQANPKYRNIYAVGVCVAIPPVEQTPVPTGAPKTGYMIESMVSAAVHNIKADIENDNKKETATWNAVCLADMGDTGMAFVALPQMAPRNVTWAKKGKWVHLAKIGLEKYFLMKMKRGVSEPFFEKAILRTMGIDKLDKSGPGKT</sequence>
<dbReference type="GO" id="GO:0016020">
    <property type="term" value="C:membrane"/>
    <property type="evidence" value="ECO:0007669"/>
    <property type="project" value="UniProtKB-SubCell"/>
</dbReference>
<dbReference type="GO" id="GO:0000166">
    <property type="term" value="F:nucleotide binding"/>
    <property type="evidence" value="ECO:0007669"/>
    <property type="project" value="UniProtKB-KW"/>
</dbReference>
<evidence type="ECO:0000256" key="7">
    <source>
        <dbReference type="ARBA" id="ARBA00023002"/>
    </source>
</evidence>
<feature type="domain" description="FAD/NAD(P)-binding" evidence="15">
    <location>
        <begin position="3"/>
        <end position="292"/>
    </location>
</feature>
<dbReference type="KEGG" id="nio:NITINOP_0717"/>
<evidence type="ECO:0000256" key="8">
    <source>
        <dbReference type="ARBA" id="ARBA00023136"/>
    </source>
</evidence>
<keyword evidence="5" id="KW-0547">Nucleotide-binding</keyword>
<keyword evidence="17" id="KW-1185">Reference proteome</keyword>
<evidence type="ECO:0000256" key="10">
    <source>
        <dbReference type="ARBA" id="ARBA00054727"/>
    </source>
</evidence>
<evidence type="ECO:0000313" key="16">
    <source>
        <dbReference type="EMBL" id="CUQ65692.1"/>
    </source>
</evidence>
<evidence type="ECO:0000256" key="1">
    <source>
        <dbReference type="ARBA" id="ARBA00001974"/>
    </source>
</evidence>
<keyword evidence="3" id="KW-0285">Flavoprotein</keyword>
<dbReference type="GO" id="GO:0070224">
    <property type="term" value="F:sulfide:quinone oxidoreductase activity"/>
    <property type="evidence" value="ECO:0007669"/>
    <property type="project" value="UniProtKB-EC"/>
</dbReference>
<comment type="similarity">
    <text evidence="11">Belongs to the SQRD family.</text>
</comment>
<dbReference type="Proteomes" id="UP000066284">
    <property type="component" value="Chromosome 1"/>
</dbReference>
<evidence type="ECO:0000256" key="14">
    <source>
        <dbReference type="ARBA" id="ARBA00081101"/>
    </source>
</evidence>
<dbReference type="FunFam" id="3.50.50.100:FF:000017">
    <property type="entry name" value="Sulfide-quinone reductase"/>
    <property type="match status" value="1"/>
</dbReference>
<reference evidence="17" key="1">
    <citation type="submission" date="2015-09" db="EMBL/GenBank/DDBJ databases">
        <authorList>
            <person name="Daims H."/>
        </authorList>
    </citation>
    <scope>NUCLEOTIDE SEQUENCE [LARGE SCALE GENOMIC DNA]</scope>
</reference>
<evidence type="ECO:0000256" key="5">
    <source>
        <dbReference type="ARBA" id="ARBA00022741"/>
    </source>
</evidence>
<keyword evidence="6" id="KW-0274">FAD</keyword>
<evidence type="ECO:0000313" key="17">
    <source>
        <dbReference type="Proteomes" id="UP000066284"/>
    </source>
</evidence>
<dbReference type="STRING" id="1715989.NITINOP_0717"/>
<protein>
    <recommendedName>
        <fullName evidence="13">Sulfide-quinone reductase</fullName>
        <ecNumber evidence="12">1.8.5.4</ecNumber>
    </recommendedName>
    <alternativeName>
        <fullName evidence="14">Sulfide:quinone oxidoreductase</fullName>
    </alternativeName>
</protein>
<accession>A0A0S4KMM1</accession>
<dbReference type="InterPro" id="IPR023753">
    <property type="entry name" value="FAD/NAD-binding_dom"/>
</dbReference>
<name>A0A0S4KMM1_9BACT</name>
<dbReference type="OrthoDB" id="9802771at2"/>
<keyword evidence="8" id="KW-0472">Membrane</keyword>
<dbReference type="PANTHER" id="PTHR43755:SF1">
    <property type="entry name" value="FAD-DEPENDENT PYRIDINE NUCLEOTIDE-DISULPHIDE OXIDOREDUCTASE"/>
    <property type="match status" value="1"/>
</dbReference>
<comment type="cofactor">
    <cofactor evidence="1">
        <name>FAD</name>
        <dbReference type="ChEBI" id="CHEBI:57692"/>
    </cofactor>
</comment>
<dbReference type="Gene3D" id="3.50.50.100">
    <property type="match status" value="1"/>
</dbReference>
<dbReference type="InterPro" id="IPR052541">
    <property type="entry name" value="SQRD"/>
</dbReference>
<evidence type="ECO:0000256" key="3">
    <source>
        <dbReference type="ARBA" id="ARBA00022630"/>
    </source>
</evidence>
<dbReference type="EMBL" id="LN885086">
    <property type="protein sequence ID" value="CUQ65692.1"/>
    <property type="molecule type" value="Genomic_DNA"/>
</dbReference>
<dbReference type="RefSeq" id="WP_062483235.1">
    <property type="nucleotide sequence ID" value="NZ_LN885086.1"/>
</dbReference>
<keyword evidence="7 16" id="KW-0560">Oxidoreductase</keyword>
<evidence type="ECO:0000259" key="15">
    <source>
        <dbReference type="Pfam" id="PF07992"/>
    </source>
</evidence>
<evidence type="ECO:0000256" key="4">
    <source>
        <dbReference type="ARBA" id="ARBA00022719"/>
    </source>
</evidence>
<organism evidence="16 17">
    <name type="scientific">Candidatus Nitrospira inopinata</name>
    <dbReference type="NCBI Taxonomy" id="1715989"/>
    <lineage>
        <taxon>Bacteria</taxon>
        <taxon>Pseudomonadati</taxon>
        <taxon>Nitrospirota</taxon>
        <taxon>Nitrospiria</taxon>
        <taxon>Nitrospirales</taxon>
        <taxon>Nitrospiraceae</taxon>
        <taxon>Nitrospira</taxon>
    </lineage>
</organism>
<dbReference type="Pfam" id="PF07992">
    <property type="entry name" value="Pyr_redox_2"/>
    <property type="match status" value="1"/>
</dbReference>
<evidence type="ECO:0000256" key="12">
    <source>
        <dbReference type="ARBA" id="ARBA00066453"/>
    </source>
</evidence>
<evidence type="ECO:0000256" key="6">
    <source>
        <dbReference type="ARBA" id="ARBA00022827"/>
    </source>
</evidence>